<dbReference type="PROSITE" id="PS50213">
    <property type="entry name" value="FAS1"/>
    <property type="match status" value="1"/>
</dbReference>
<comment type="caution">
    <text evidence="11">The sequence shown here is derived from an EMBL/GenBank/DDBJ whole genome shotgun (WGS) entry which is preliminary data.</text>
</comment>
<sequence length="324" mass="33794">MHRRATSIVLLVVLPLLFALSHAHTHISRIRPNTNTNSHHQTHHLSVTVHATSKAAPAPANDAPAPTTANDAPAPTANDAPAPSTAKPKAKPPAAAAPPPPANLTSLMAKKSCKSFADLLSSTPDAASTFQSSVDGGITIFCPSDSAVKSFMHTFKNLTSDAKLSVLLFHAVPVYYSLDQLKSNNGVMNTLATDGTAKNFNFTLQNDGDHITLKTASDSPAKITGTVFDKEPVAIFSIDSVMQPEELFAPVEAPAPSPGSVADSPKPAKGKKSKKHQPVADAPGPDSADASDQQAADENAAVRVGATRWFGAVALMVIVVGWLL</sequence>
<dbReference type="InterPro" id="IPR045003">
    <property type="entry name" value="FLA_A"/>
</dbReference>
<protein>
    <submittedName>
        <fullName evidence="11">Fasciclin-like arabinogalactan family protein</fullName>
    </submittedName>
</protein>
<name>A0AAV8EK37_9POAL</name>
<dbReference type="GO" id="GO:0098552">
    <property type="term" value="C:side of membrane"/>
    <property type="evidence" value="ECO:0007669"/>
    <property type="project" value="UniProtKB-KW"/>
</dbReference>
<evidence type="ECO:0000256" key="7">
    <source>
        <dbReference type="ARBA" id="ARBA00024686"/>
    </source>
</evidence>
<evidence type="ECO:0000256" key="6">
    <source>
        <dbReference type="ARBA" id="ARBA00023136"/>
    </source>
</evidence>
<dbReference type="GO" id="GO:0005886">
    <property type="term" value="C:plasma membrane"/>
    <property type="evidence" value="ECO:0007669"/>
    <property type="project" value="UniProtKB-SubCell"/>
</dbReference>
<dbReference type="GO" id="GO:0009834">
    <property type="term" value="P:plant-type secondary cell wall biogenesis"/>
    <property type="evidence" value="ECO:0007669"/>
    <property type="project" value="TreeGrafter"/>
</dbReference>
<keyword evidence="4" id="KW-0325">Glycoprotein</keyword>
<feature type="region of interest" description="Disordered" evidence="8">
    <location>
        <begin position="53"/>
        <end position="103"/>
    </location>
</feature>
<evidence type="ECO:0000256" key="1">
    <source>
        <dbReference type="ARBA" id="ARBA00004609"/>
    </source>
</evidence>
<evidence type="ECO:0000313" key="11">
    <source>
        <dbReference type="EMBL" id="KAJ4779880.1"/>
    </source>
</evidence>
<keyword evidence="4" id="KW-0336">GPI-anchor</keyword>
<feature type="compositionally biased region" description="Low complexity" evidence="8">
    <location>
        <begin position="55"/>
        <end position="87"/>
    </location>
</feature>
<proteinExistence type="inferred from homology"/>
<evidence type="ECO:0000256" key="2">
    <source>
        <dbReference type="ARBA" id="ARBA00007843"/>
    </source>
</evidence>
<keyword evidence="6" id="KW-0472">Membrane</keyword>
<comment type="similarity">
    <text evidence="2">Belongs to the fasciclin-like AGP family.</text>
</comment>
<dbReference type="AlphaFoldDB" id="A0AAV8EK37"/>
<dbReference type="SUPFAM" id="SSF82153">
    <property type="entry name" value="FAS1 domain"/>
    <property type="match status" value="1"/>
</dbReference>
<dbReference type="Pfam" id="PF02469">
    <property type="entry name" value="Fasciclin"/>
    <property type="match status" value="1"/>
</dbReference>
<evidence type="ECO:0000256" key="3">
    <source>
        <dbReference type="ARBA" id="ARBA00022475"/>
    </source>
</evidence>
<dbReference type="InterPro" id="IPR036378">
    <property type="entry name" value="FAS1_dom_sf"/>
</dbReference>
<dbReference type="PANTHER" id="PTHR32077">
    <property type="entry name" value="FASCICLIN-LIKE ARABINOGALACTAN PROTEIN"/>
    <property type="match status" value="1"/>
</dbReference>
<gene>
    <name evidence="11" type="ORF">LUZ62_064137</name>
</gene>
<evidence type="ECO:0000256" key="5">
    <source>
        <dbReference type="ARBA" id="ARBA00022729"/>
    </source>
</evidence>
<comment type="function">
    <text evidence="7">May be a cell surface adhesion protein.</text>
</comment>
<accession>A0AAV8EK37</accession>
<feature type="compositionally biased region" description="Basic residues" evidence="8">
    <location>
        <begin position="268"/>
        <end position="277"/>
    </location>
</feature>
<evidence type="ECO:0000313" key="12">
    <source>
        <dbReference type="Proteomes" id="UP001140206"/>
    </source>
</evidence>
<dbReference type="FunFam" id="2.30.180.10:FF:000008">
    <property type="entry name" value="Fasciclin-like arabinogalactan protein 10"/>
    <property type="match status" value="1"/>
</dbReference>
<evidence type="ECO:0000259" key="10">
    <source>
        <dbReference type="PROSITE" id="PS50213"/>
    </source>
</evidence>
<dbReference type="SMART" id="SM00554">
    <property type="entry name" value="FAS1"/>
    <property type="match status" value="1"/>
</dbReference>
<organism evidence="11 12">
    <name type="scientific">Rhynchospora pubera</name>
    <dbReference type="NCBI Taxonomy" id="906938"/>
    <lineage>
        <taxon>Eukaryota</taxon>
        <taxon>Viridiplantae</taxon>
        <taxon>Streptophyta</taxon>
        <taxon>Embryophyta</taxon>
        <taxon>Tracheophyta</taxon>
        <taxon>Spermatophyta</taxon>
        <taxon>Magnoliopsida</taxon>
        <taxon>Liliopsida</taxon>
        <taxon>Poales</taxon>
        <taxon>Cyperaceae</taxon>
        <taxon>Cyperoideae</taxon>
        <taxon>Rhynchosporeae</taxon>
        <taxon>Rhynchospora</taxon>
    </lineage>
</organism>
<evidence type="ECO:0000256" key="4">
    <source>
        <dbReference type="ARBA" id="ARBA00022622"/>
    </source>
</evidence>
<feature type="compositionally biased region" description="Low complexity" evidence="8">
    <location>
        <begin position="280"/>
        <end position="296"/>
    </location>
</feature>
<dbReference type="Gene3D" id="2.30.180.10">
    <property type="entry name" value="FAS1 domain"/>
    <property type="match status" value="1"/>
</dbReference>
<comment type="subcellular location">
    <subcellularLocation>
        <location evidence="1">Cell membrane</location>
        <topology evidence="1">Lipid-anchor</topology>
        <topology evidence="1">GPI-anchor</topology>
    </subcellularLocation>
</comment>
<dbReference type="EMBL" id="JAMFTS010000003">
    <property type="protein sequence ID" value="KAJ4779880.1"/>
    <property type="molecule type" value="Genomic_DNA"/>
</dbReference>
<evidence type="ECO:0000256" key="8">
    <source>
        <dbReference type="SAM" id="MobiDB-lite"/>
    </source>
</evidence>
<keyword evidence="3" id="KW-1003">Cell membrane</keyword>
<reference evidence="11" key="1">
    <citation type="submission" date="2022-08" db="EMBL/GenBank/DDBJ databases">
        <authorList>
            <person name="Marques A."/>
        </authorList>
    </citation>
    <scope>NUCLEOTIDE SEQUENCE</scope>
    <source>
        <strain evidence="11">RhyPub2mFocal</strain>
        <tissue evidence="11">Leaves</tissue>
    </source>
</reference>
<feature type="chain" id="PRO_5043608521" evidence="9">
    <location>
        <begin position="24"/>
        <end position="324"/>
    </location>
</feature>
<feature type="signal peptide" evidence="9">
    <location>
        <begin position="1"/>
        <end position="23"/>
    </location>
</feature>
<dbReference type="PANTHER" id="PTHR32077:SF86">
    <property type="entry name" value="FAS1 DOMAIN-CONTAINING PROTEIN SELMODRAFT_448915"/>
    <property type="match status" value="1"/>
</dbReference>
<keyword evidence="4" id="KW-0449">Lipoprotein</keyword>
<evidence type="ECO:0000256" key="9">
    <source>
        <dbReference type="SAM" id="SignalP"/>
    </source>
</evidence>
<feature type="region of interest" description="Disordered" evidence="8">
    <location>
        <begin position="251"/>
        <end position="296"/>
    </location>
</feature>
<dbReference type="InterPro" id="IPR000782">
    <property type="entry name" value="FAS1_domain"/>
</dbReference>
<keyword evidence="12" id="KW-1185">Reference proteome</keyword>
<keyword evidence="5 9" id="KW-0732">Signal</keyword>
<dbReference type="Proteomes" id="UP001140206">
    <property type="component" value="Chromosome 3"/>
</dbReference>
<feature type="domain" description="FAS1" evidence="10">
    <location>
        <begin position="100"/>
        <end position="242"/>
    </location>
</feature>